<keyword evidence="2" id="KW-0963">Cytoplasm</keyword>
<organism evidence="6 7">
    <name type="scientific">Phaedon cochleariae</name>
    <name type="common">Mustard beetle</name>
    <dbReference type="NCBI Taxonomy" id="80249"/>
    <lineage>
        <taxon>Eukaryota</taxon>
        <taxon>Metazoa</taxon>
        <taxon>Ecdysozoa</taxon>
        <taxon>Arthropoda</taxon>
        <taxon>Hexapoda</taxon>
        <taxon>Insecta</taxon>
        <taxon>Pterygota</taxon>
        <taxon>Neoptera</taxon>
        <taxon>Endopterygota</taxon>
        <taxon>Coleoptera</taxon>
        <taxon>Polyphaga</taxon>
        <taxon>Cucujiformia</taxon>
        <taxon>Chrysomeloidea</taxon>
        <taxon>Chrysomelidae</taxon>
        <taxon>Chrysomelinae</taxon>
        <taxon>Chrysomelini</taxon>
        <taxon>Phaedon</taxon>
    </lineage>
</organism>
<dbReference type="GO" id="GO:0005783">
    <property type="term" value="C:endoplasmic reticulum"/>
    <property type="evidence" value="ECO:0007669"/>
    <property type="project" value="TreeGrafter"/>
</dbReference>
<dbReference type="SMART" id="SM00594">
    <property type="entry name" value="UAS"/>
    <property type="match status" value="1"/>
</dbReference>
<dbReference type="PANTHER" id="PTHR23322">
    <property type="entry name" value="FAS-ASSOCIATED PROTEIN"/>
    <property type="match status" value="1"/>
</dbReference>
<gene>
    <name evidence="6" type="ORF">PHAECO_LOCUS1415</name>
</gene>
<dbReference type="EMBL" id="OU896707">
    <property type="protein sequence ID" value="CAG9812442.1"/>
    <property type="molecule type" value="Genomic_DNA"/>
</dbReference>
<dbReference type="InterPro" id="IPR006577">
    <property type="entry name" value="UAS"/>
</dbReference>
<accession>A0A9N9S6V9</accession>
<comment type="subcellular location">
    <subcellularLocation>
        <location evidence="1">Cytoplasm</location>
    </subcellularLocation>
</comment>
<evidence type="ECO:0000256" key="1">
    <source>
        <dbReference type="ARBA" id="ARBA00004496"/>
    </source>
</evidence>
<sequence>MDYLGDNGALGLGLTSDQTDKVLQFQDLTGIEDMTICRDVLQRHEWNLEVAVQEQLNIREGRPSVYASESRPPAVVSDHFGQHIYYTPPTDGSGSGIKGLLKTVLSFVWNMGYSTLMTVLQLSCRFLGLEYQPPTDPVMEIVEFIRTYEEKYSPEHPVFYQGTFPQVLNDAKRELRFLLVYLHNSNAIDTEKFCRDTLSNPDVVRYVNQNFLFWGCSINSKEGSRTLNAVKANHYPFLAVLVLKDNRMTIVGRLEGYSDPGLFVQRLSSVVNEYEINLVSARADRFEASINRSLRSQQDEAFLESLRADQEKERRKEEQRMAQEAEKARLEQEAREEEERRQSIAQEKMDAVYRVPDEPEASHPDAVHVVFKLPCGSRLERRFLKTHSLEAVFYFVFCHPKAPDSFEITTNFPKRVLLCRPDSAEFIQTLADAGLKNREVLFVNDLDA</sequence>
<dbReference type="PANTHER" id="PTHR23322:SF1">
    <property type="entry name" value="FAS-ASSOCIATED FACTOR 2"/>
    <property type="match status" value="1"/>
</dbReference>
<dbReference type="InterPro" id="IPR001012">
    <property type="entry name" value="UBX_dom"/>
</dbReference>
<name>A0A9N9S6V9_PHACE</name>
<dbReference type="GO" id="GO:0036503">
    <property type="term" value="P:ERAD pathway"/>
    <property type="evidence" value="ECO:0007669"/>
    <property type="project" value="TreeGrafter"/>
</dbReference>
<protein>
    <recommendedName>
        <fullName evidence="5">UBX domain-containing protein</fullName>
    </recommendedName>
</protein>
<dbReference type="InterPro" id="IPR049483">
    <property type="entry name" value="FAF1_2-like_UAS"/>
</dbReference>
<feature type="region of interest" description="Disordered" evidence="4">
    <location>
        <begin position="309"/>
        <end position="345"/>
    </location>
</feature>
<dbReference type="CDD" id="cd14414">
    <property type="entry name" value="UBA_FAF2"/>
    <property type="match status" value="1"/>
</dbReference>
<dbReference type="PROSITE" id="PS50033">
    <property type="entry name" value="UBX"/>
    <property type="match status" value="1"/>
</dbReference>
<dbReference type="Pfam" id="PF21021">
    <property type="entry name" value="FAF1"/>
    <property type="match status" value="1"/>
</dbReference>
<evidence type="ECO:0000256" key="2">
    <source>
        <dbReference type="ARBA" id="ARBA00022490"/>
    </source>
</evidence>
<keyword evidence="7" id="KW-1185">Reference proteome</keyword>
<dbReference type="AlphaFoldDB" id="A0A9N9S6V9"/>
<dbReference type="Pfam" id="PF00789">
    <property type="entry name" value="UBX"/>
    <property type="match status" value="1"/>
</dbReference>
<dbReference type="SUPFAM" id="SSF54236">
    <property type="entry name" value="Ubiquitin-like"/>
    <property type="match status" value="1"/>
</dbReference>
<dbReference type="CDD" id="cd16120">
    <property type="entry name" value="UBX_UBXN3B"/>
    <property type="match status" value="1"/>
</dbReference>
<dbReference type="SUPFAM" id="SSF52833">
    <property type="entry name" value="Thioredoxin-like"/>
    <property type="match status" value="1"/>
</dbReference>
<evidence type="ECO:0000259" key="5">
    <source>
        <dbReference type="PROSITE" id="PS50033"/>
    </source>
</evidence>
<dbReference type="Proteomes" id="UP001153737">
    <property type="component" value="Chromosome 1"/>
</dbReference>
<evidence type="ECO:0000256" key="4">
    <source>
        <dbReference type="SAM" id="MobiDB-lite"/>
    </source>
</evidence>
<reference evidence="6" key="2">
    <citation type="submission" date="2022-10" db="EMBL/GenBank/DDBJ databases">
        <authorList>
            <consortium name="ENA_rothamsted_submissions"/>
            <consortium name="culmorum"/>
            <person name="King R."/>
        </authorList>
    </citation>
    <scope>NUCLEOTIDE SEQUENCE</scope>
</reference>
<evidence type="ECO:0000256" key="3">
    <source>
        <dbReference type="ARBA" id="ARBA00023054"/>
    </source>
</evidence>
<keyword evidence="3" id="KW-0175">Coiled coil</keyword>
<dbReference type="Gene3D" id="1.10.8.10">
    <property type="entry name" value="DNA helicase RuvA subunit, C-terminal domain"/>
    <property type="match status" value="1"/>
</dbReference>
<dbReference type="Gene3D" id="3.10.20.90">
    <property type="entry name" value="Phosphatidylinositol 3-kinase Catalytic Subunit, Chain A, domain 1"/>
    <property type="match status" value="1"/>
</dbReference>
<proteinExistence type="predicted"/>
<dbReference type="InterPro" id="IPR029071">
    <property type="entry name" value="Ubiquitin-like_domsf"/>
</dbReference>
<reference evidence="6" key="1">
    <citation type="submission" date="2022-01" db="EMBL/GenBank/DDBJ databases">
        <authorList>
            <person name="King R."/>
        </authorList>
    </citation>
    <scope>NUCLEOTIDE SEQUENCE</scope>
</reference>
<evidence type="ECO:0000313" key="6">
    <source>
        <dbReference type="EMBL" id="CAG9812442.1"/>
    </source>
</evidence>
<dbReference type="InterPro" id="IPR054109">
    <property type="entry name" value="UBA_8"/>
</dbReference>
<feature type="domain" description="UBX" evidence="5">
    <location>
        <begin position="362"/>
        <end position="443"/>
    </location>
</feature>
<dbReference type="Pfam" id="PF22566">
    <property type="entry name" value="UBA_8"/>
    <property type="match status" value="1"/>
</dbReference>
<dbReference type="InterPro" id="IPR036249">
    <property type="entry name" value="Thioredoxin-like_sf"/>
</dbReference>
<dbReference type="InterPro" id="IPR050730">
    <property type="entry name" value="UBX_domain-protein"/>
</dbReference>
<dbReference type="Gene3D" id="3.40.30.10">
    <property type="entry name" value="Glutaredoxin"/>
    <property type="match status" value="1"/>
</dbReference>
<dbReference type="OrthoDB" id="1026733at2759"/>
<evidence type="ECO:0000313" key="7">
    <source>
        <dbReference type="Proteomes" id="UP001153737"/>
    </source>
</evidence>
<dbReference type="GO" id="GO:0043130">
    <property type="term" value="F:ubiquitin binding"/>
    <property type="evidence" value="ECO:0007669"/>
    <property type="project" value="TreeGrafter"/>
</dbReference>